<comment type="pathway">
    <text evidence="2">Organic acid metabolism; glycolate biosynthesis; glycolate from 2-phosphoglycolate: step 1/1.</text>
</comment>
<dbReference type="InterPro" id="IPR050155">
    <property type="entry name" value="HAD-like_hydrolase_sf"/>
</dbReference>
<keyword evidence="5" id="KW-0378">Hydrolase</keyword>
<proteinExistence type="inferred from homology"/>
<evidence type="ECO:0000313" key="5">
    <source>
        <dbReference type="EMBL" id="ABB38987.1"/>
    </source>
</evidence>
<dbReference type="KEGG" id="dde:Dde_2190"/>
<accession>Q30ZA9</accession>
<evidence type="ECO:0000256" key="2">
    <source>
        <dbReference type="ARBA" id="ARBA00004818"/>
    </source>
</evidence>
<gene>
    <name evidence="5" type="ordered locus">Dde_2190</name>
</gene>
<dbReference type="Pfam" id="PF00702">
    <property type="entry name" value="Hydrolase"/>
    <property type="match status" value="1"/>
</dbReference>
<evidence type="ECO:0000313" key="6">
    <source>
        <dbReference type="Proteomes" id="UP000002710"/>
    </source>
</evidence>
<dbReference type="eggNOG" id="COG0546">
    <property type="taxonomic scope" value="Bacteria"/>
</dbReference>
<dbReference type="Gene3D" id="1.10.150.240">
    <property type="entry name" value="Putative phosphatase, domain 2"/>
    <property type="match status" value="1"/>
</dbReference>
<dbReference type="GO" id="GO:0008967">
    <property type="term" value="F:phosphoglycolate phosphatase activity"/>
    <property type="evidence" value="ECO:0007669"/>
    <property type="project" value="UniProtKB-EC"/>
</dbReference>
<comment type="catalytic activity">
    <reaction evidence="1">
        <text>2-phosphoglycolate + H2O = glycolate + phosphate</text>
        <dbReference type="Rhea" id="RHEA:14369"/>
        <dbReference type="ChEBI" id="CHEBI:15377"/>
        <dbReference type="ChEBI" id="CHEBI:29805"/>
        <dbReference type="ChEBI" id="CHEBI:43474"/>
        <dbReference type="ChEBI" id="CHEBI:58033"/>
        <dbReference type="EC" id="3.1.3.18"/>
    </reaction>
</comment>
<dbReference type="Gene3D" id="3.40.50.1000">
    <property type="entry name" value="HAD superfamily/HAD-like"/>
    <property type="match status" value="1"/>
</dbReference>
<dbReference type="GO" id="GO:0005829">
    <property type="term" value="C:cytosol"/>
    <property type="evidence" value="ECO:0007669"/>
    <property type="project" value="TreeGrafter"/>
</dbReference>
<comment type="similarity">
    <text evidence="3">Belongs to the HAD-like hydrolase superfamily. CbbY/CbbZ/Gph/YieH family.</text>
</comment>
<dbReference type="SUPFAM" id="SSF56784">
    <property type="entry name" value="HAD-like"/>
    <property type="match status" value="1"/>
</dbReference>
<dbReference type="STRING" id="207559.Dde_2190"/>
<dbReference type="GO" id="GO:0006281">
    <property type="term" value="P:DNA repair"/>
    <property type="evidence" value="ECO:0007669"/>
    <property type="project" value="TreeGrafter"/>
</dbReference>
<dbReference type="InterPro" id="IPR036412">
    <property type="entry name" value="HAD-like_sf"/>
</dbReference>
<dbReference type="SFLD" id="SFLDG01129">
    <property type="entry name" value="C1.5:_HAD__Beta-PGM__Phosphata"/>
    <property type="match status" value="1"/>
</dbReference>
<dbReference type="EMBL" id="CP000112">
    <property type="protein sequence ID" value="ABB38987.1"/>
    <property type="molecule type" value="Genomic_DNA"/>
</dbReference>
<dbReference type="InterPro" id="IPR023198">
    <property type="entry name" value="PGP-like_dom2"/>
</dbReference>
<dbReference type="PANTHER" id="PTHR43434:SF1">
    <property type="entry name" value="PHOSPHOGLYCOLATE PHOSPHATASE"/>
    <property type="match status" value="1"/>
</dbReference>
<dbReference type="AlphaFoldDB" id="Q30ZA9"/>
<name>Q30ZA9_OLEA2</name>
<protein>
    <recommendedName>
        <fullName evidence="4">phosphoglycolate phosphatase</fullName>
        <ecNumber evidence="4">3.1.3.18</ecNumber>
    </recommendedName>
</protein>
<dbReference type="RefSeq" id="WP_011368083.1">
    <property type="nucleotide sequence ID" value="NC_007519.1"/>
</dbReference>
<evidence type="ECO:0000256" key="4">
    <source>
        <dbReference type="ARBA" id="ARBA00013078"/>
    </source>
</evidence>
<sequence length="234" mass="25069">MLSRHALQAIAFDFDGTLADSRIDFTEMRAALHATVSRFMQPPSDSGMYILEWLEAAENELAETSAPQAALLKQATLKTIEEIEVAAARRGQMFSGAVHMLQQLKSAGISTYIVTRNCRAGVLAMLPEAYSLCTGVFTRDDVTAVKPDPRHLTQALAVCGCPAQNALMVGDHPMDILMGKQAGAVTAGVTTGEGNHETLQQAGADYIADSLQELMQSIGPALAAAKQQPRKDRP</sequence>
<dbReference type="Proteomes" id="UP000002710">
    <property type="component" value="Chromosome"/>
</dbReference>
<dbReference type="HOGENOM" id="CLU_045011_19_3_7"/>
<organism evidence="5 6">
    <name type="scientific">Oleidesulfovibrio alaskensis (strain ATCC BAA-1058 / DSM 17464 / G20)</name>
    <name type="common">Desulfovibrio alaskensis</name>
    <dbReference type="NCBI Taxonomy" id="207559"/>
    <lineage>
        <taxon>Bacteria</taxon>
        <taxon>Pseudomonadati</taxon>
        <taxon>Thermodesulfobacteriota</taxon>
        <taxon>Desulfovibrionia</taxon>
        <taxon>Desulfovibrionales</taxon>
        <taxon>Desulfovibrionaceae</taxon>
        <taxon>Oleidesulfovibrio</taxon>
    </lineage>
</organism>
<reference evidence="5 6" key="1">
    <citation type="journal article" date="2011" name="J. Bacteriol.">
        <title>Complete genome sequence and updated annotation of Desulfovibrio alaskensis G20.</title>
        <authorList>
            <person name="Hauser L.J."/>
            <person name="Land M.L."/>
            <person name="Brown S.D."/>
            <person name="Larimer F."/>
            <person name="Keller K.L."/>
            <person name="Rapp-Giles B.J."/>
            <person name="Price M.N."/>
            <person name="Lin M."/>
            <person name="Bruce D.C."/>
            <person name="Detter J.C."/>
            <person name="Tapia R."/>
            <person name="Han C.S."/>
            <person name="Goodwin L.A."/>
            <person name="Cheng J.F."/>
            <person name="Pitluck S."/>
            <person name="Copeland A."/>
            <person name="Lucas S."/>
            <person name="Nolan M."/>
            <person name="Lapidus A.L."/>
            <person name="Palumbo A.V."/>
            <person name="Wall J.D."/>
        </authorList>
    </citation>
    <scope>NUCLEOTIDE SEQUENCE [LARGE SCALE GENOMIC DNA]</scope>
    <source>
        <strain evidence="6">ATCC BAA 1058 / DSM 17464 / G20</strain>
    </source>
</reference>
<evidence type="ECO:0000256" key="1">
    <source>
        <dbReference type="ARBA" id="ARBA00000830"/>
    </source>
</evidence>
<dbReference type="EC" id="3.1.3.18" evidence="4"/>
<evidence type="ECO:0000256" key="3">
    <source>
        <dbReference type="ARBA" id="ARBA00006171"/>
    </source>
</evidence>
<dbReference type="PANTHER" id="PTHR43434">
    <property type="entry name" value="PHOSPHOGLYCOLATE PHOSPHATASE"/>
    <property type="match status" value="1"/>
</dbReference>
<keyword evidence="6" id="KW-1185">Reference proteome</keyword>
<dbReference type="SFLD" id="SFLDS00003">
    <property type="entry name" value="Haloacid_Dehalogenase"/>
    <property type="match status" value="1"/>
</dbReference>
<dbReference type="InterPro" id="IPR023214">
    <property type="entry name" value="HAD_sf"/>
</dbReference>